<dbReference type="InterPro" id="IPR008135">
    <property type="entry name" value="Competence-induced_CinA"/>
</dbReference>
<proteinExistence type="inferred from homology"/>
<dbReference type="CDD" id="cd00885">
    <property type="entry name" value="cinA"/>
    <property type="match status" value="1"/>
</dbReference>
<dbReference type="HAMAP" id="MF_00226_B">
    <property type="entry name" value="CinA_B"/>
    <property type="match status" value="1"/>
</dbReference>
<dbReference type="OrthoDB" id="9801454at2"/>
<dbReference type="PANTHER" id="PTHR13939">
    <property type="entry name" value="NICOTINAMIDE-NUCLEOTIDE AMIDOHYDROLASE PNCC"/>
    <property type="match status" value="1"/>
</dbReference>
<dbReference type="Gene3D" id="3.40.980.10">
    <property type="entry name" value="MoaB/Mog-like domain"/>
    <property type="match status" value="1"/>
</dbReference>
<feature type="domain" description="MoaB/Mog" evidence="2">
    <location>
        <begin position="4"/>
        <end position="171"/>
    </location>
</feature>
<dbReference type="Pfam" id="PF18146">
    <property type="entry name" value="CinA_KH"/>
    <property type="match status" value="1"/>
</dbReference>
<dbReference type="PATRIC" id="fig|1629.5.peg.1352"/>
<evidence type="ECO:0000313" key="4">
    <source>
        <dbReference type="Proteomes" id="UP000051992"/>
    </source>
</evidence>
<comment type="caution">
    <text evidence="3">The sequence shown here is derived from an EMBL/GenBank/DDBJ whole genome shotgun (WGS) entry which is preliminary data.</text>
</comment>
<evidence type="ECO:0000259" key="2">
    <source>
        <dbReference type="SMART" id="SM00852"/>
    </source>
</evidence>
<dbReference type="InterPro" id="IPR050101">
    <property type="entry name" value="CinA"/>
</dbReference>
<keyword evidence="4" id="KW-1185">Reference proteome</keyword>
<dbReference type="InterPro" id="IPR036425">
    <property type="entry name" value="MoaB/Mog-like_dom_sf"/>
</dbReference>
<reference evidence="3 4" key="1">
    <citation type="journal article" date="2015" name="Genome Announc.">
        <title>Expanding the biotechnology potential of lactobacilli through comparative genomics of 213 strains and associated genera.</title>
        <authorList>
            <person name="Sun Z."/>
            <person name="Harris H.M."/>
            <person name="McCann A."/>
            <person name="Guo C."/>
            <person name="Argimon S."/>
            <person name="Zhang W."/>
            <person name="Yang X."/>
            <person name="Jeffery I.B."/>
            <person name="Cooney J.C."/>
            <person name="Kagawa T.F."/>
            <person name="Liu W."/>
            <person name="Song Y."/>
            <person name="Salvetti E."/>
            <person name="Wrobel A."/>
            <person name="Rasinkangas P."/>
            <person name="Parkhill J."/>
            <person name="Rea M.C."/>
            <person name="O'Sullivan O."/>
            <person name="Ritari J."/>
            <person name="Douillard F.P."/>
            <person name="Paul Ross R."/>
            <person name="Yang R."/>
            <person name="Briner A.E."/>
            <person name="Felis G.E."/>
            <person name="de Vos W.M."/>
            <person name="Barrangou R."/>
            <person name="Klaenhammer T.R."/>
            <person name="Caufield P.W."/>
            <person name="Cui Y."/>
            <person name="Zhang H."/>
            <person name="O'Toole P.W."/>
        </authorList>
    </citation>
    <scope>NUCLEOTIDE SEQUENCE [LARGE SCALE GENOMIC DNA]</scope>
    <source>
        <strain evidence="3 4">DSM 20410</strain>
    </source>
</reference>
<dbReference type="Pfam" id="PF00994">
    <property type="entry name" value="MoCF_biosynth"/>
    <property type="match status" value="1"/>
</dbReference>
<dbReference type="EMBL" id="JQBM01000004">
    <property type="protein sequence ID" value="KRN45994.1"/>
    <property type="molecule type" value="Genomic_DNA"/>
</dbReference>
<dbReference type="InterPro" id="IPR001453">
    <property type="entry name" value="MoaB/Mog_dom"/>
</dbReference>
<evidence type="ECO:0000256" key="1">
    <source>
        <dbReference type="HAMAP-Rule" id="MF_00226"/>
    </source>
</evidence>
<evidence type="ECO:0000313" key="3">
    <source>
        <dbReference type="EMBL" id="KRN45994.1"/>
    </source>
</evidence>
<dbReference type="NCBIfam" id="TIGR00200">
    <property type="entry name" value="cinA_nterm"/>
    <property type="match status" value="1"/>
</dbReference>
<dbReference type="InterPro" id="IPR041424">
    <property type="entry name" value="CinA_KH"/>
</dbReference>
<comment type="similarity">
    <text evidence="1">Belongs to the CinA family.</text>
</comment>
<protein>
    <recommendedName>
        <fullName evidence="1">Putative competence-damage inducible protein</fullName>
    </recommendedName>
</protein>
<dbReference type="RefSeq" id="WP_057746880.1">
    <property type="nucleotide sequence ID" value="NZ_BJLU01000013.1"/>
</dbReference>
<dbReference type="AlphaFoldDB" id="A0A0R2H7Z9"/>
<sequence length="407" mass="44380">MDAEIISVGTELLLGQITDTNRPYIAKHLSGLGLASYHQSIVGDNYQRMYDEMAQANSRSDLVILIGGLGPTEDDLTKQVAADVLGKSLVDNDQAMAKVENWHRDTGVTMVPSNRLQAQYIEGGQPIKNDVGFAIGSYYQNENGADFLLLPGPPWELEPMFDKYVLPLLQSVYSPEQVMSSLVLRYYGIGESRLETELRPLIDTQTNPTIATYAKKHEVTVRLTAQAATKQDADALNEALAEQVNAIVGDYLYGYGDANSLAAMTNHALTEHNLTVSVADAYTNGAIADQLDPAQLRQDLDLAATIMGEQVPNAEAAADLAETLQVAAGGDIVLTVLPSINNPEVSMTDTNFTNELVHIGLKYKDNDAQSFTRTLGRAHRENIDTISFVGLDTIRRTALNLPLLNRK</sequence>
<gene>
    <name evidence="1" type="primary">cinA</name>
    <name evidence="3" type="ORF">IV50_GL001338</name>
</gene>
<dbReference type="SMART" id="SM00852">
    <property type="entry name" value="MoCF_biosynth"/>
    <property type="match status" value="1"/>
</dbReference>
<dbReference type="Proteomes" id="UP000051992">
    <property type="component" value="Unassembled WGS sequence"/>
</dbReference>
<dbReference type="SUPFAM" id="SSF53218">
    <property type="entry name" value="Molybdenum cofactor biosynthesis proteins"/>
    <property type="match status" value="1"/>
</dbReference>
<dbReference type="PANTHER" id="PTHR13939:SF0">
    <property type="entry name" value="NMN AMIDOHYDROLASE-LIKE PROTEIN YFAY"/>
    <property type="match status" value="1"/>
</dbReference>
<dbReference type="PIRSF" id="PIRSF006728">
    <property type="entry name" value="CinA"/>
    <property type="match status" value="1"/>
</dbReference>
<accession>A0A0R2H7Z9</accession>
<name>A0A0R2H7Z9_WEIVI</name>
<organism evidence="3 4">
    <name type="scientific">Weissella viridescens</name>
    <name type="common">Lactobacillus viridescens</name>
    <dbReference type="NCBI Taxonomy" id="1629"/>
    <lineage>
        <taxon>Bacteria</taxon>
        <taxon>Bacillati</taxon>
        <taxon>Bacillota</taxon>
        <taxon>Bacilli</taxon>
        <taxon>Lactobacillales</taxon>
        <taxon>Lactobacillaceae</taxon>
        <taxon>Weissella</taxon>
    </lineage>
</organism>
<dbReference type="Gene3D" id="3.30.70.2860">
    <property type="match status" value="1"/>
</dbReference>